<dbReference type="PANTHER" id="PTHR11606:SF13">
    <property type="entry name" value="GLUTAMATE DEHYDROGENASE 1, MITOCHONDRIAL"/>
    <property type="match status" value="1"/>
</dbReference>
<dbReference type="SUPFAM" id="SSF53223">
    <property type="entry name" value="Aminoacid dehydrogenase-like, N-terminal domain"/>
    <property type="match status" value="1"/>
</dbReference>
<dbReference type="InterPro" id="IPR006096">
    <property type="entry name" value="Glu/Leu/Phe/Val/Trp_DH_C"/>
</dbReference>
<dbReference type="CDD" id="cd01076">
    <property type="entry name" value="NAD_bind_1_Glu_DH"/>
    <property type="match status" value="1"/>
</dbReference>
<dbReference type="Pfam" id="PF02812">
    <property type="entry name" value="ELFV_dehydrog_N"/>
    <property type="match status" value="1"/>
</dbReference>
<feature type="binding site" evidence="5">
    <location>
        <position position="222"/>
    </location>
    <ligand>
        <name>NAD(+)</name>
        <dbReference type="ChEBI" id="CHEBI:57540"/>
    </ligand>
</feature>
<dbReference type="SMART" id="SM00839">
    <property type="entry name" value="ELFV_dehydrog"/>
    <property type="match status" value="1"/>
</dbReference>
<dbReference type="InterPro" id="IPR006097">
    <property type="entry name" value="Glu/Leu/Phe/Val/Trp_DH_dimer"/>
</dbReference>
<evidence type="ECO:0000256" key="1">
    <source>
        <dbReference type="ARBA" id="ARBA00006382"/>
    </source>
</evidence>
<dbReference type="InterPro" id="IPR046346">
    <property type="entry name" value="Aminoacid_DH-like_N_sf"/>
</dbReference>
<dbReference type="STRING" id="1817892.AUK40_02255"/>
<feature type="active site" description="Proton donor" evidence="4">
    <location>
        <position position="107"/>
    </location>
</feature>
<dbReference type="PANTHER" id="PTHR11606">
    <property type="entry name" value="GLUTAMATE DEHYDROGENASE"/>
    <property type="match status" value="1"/>
</dbReference>
<sequence length="428" mass="47743">MSDTKFNPHAMAQAQFDNIAEKLGLDQSTRDLLRVPEREMHFTIPIRMDNGKVKVFSGYRVQHSSARGPAKGGIRFHPDETIHTIRALATWMTWKCAVVDIPLGGSKGGIICDPRIMSDREQERLCRGWVRRVFDIVGPTMDVPAPDVMTNGQHMGWMMDEFDTLARGRFPGFITGKKVGGGGSLGRTEATGYGVVYCVVEALKRLKMDITKCTAAIQGSGNVAQYTLELFEKLGGTMVAISCYDHHEKKVFTYRSLKGIKAKDLFKSVDKFGTIDPKKAKTVGWEKLAGSAWLEQKVDILFPCAKENEITGENVKKIKSSVRIVAEGANGPTTPEADRVLFKNGVFVVPDFLANAGGVTVSYFEQVQNNMNYYWTHEEVLTKLREKMVSAFDAVADLAVKKKIYMRDAAYYIAVQRVADISKYRGWV</sequence>
<evidence type="ECO:0000256" key="2">
    <source>
        <dbReference type="ARBA" id="ARBA00023002"/>
    </source>
</evidence>
<evidence type="ECO:0000256" key="7">
    <source>
        <dbReference type="RuleBase" id="RU004417"/>
    </source>
</evidence>
<dbReference type="EMBL" id="MNZT01000043">
    <property type="protein sequence ID" value="OIP97901.1"/>
    <property type="molecule type" value="Genomic_DNA"/>
</dbReference>
<organism evidence="9 10">
    <name type="scientific">Candidatus Wirthbacteria bacterium CG2_30_54_11</name>
    <dbReference type="NCBI Taxonomy" id="1817892"/>
    <lineage>
        <taxon>Bacteria</taxon>
        <taxon>Candidatus Wirthbacteria</taxon>
    </lineage>
</organism>
<dbReference type="PRINTS" id="PR00082">
    <property type="entry name" value="GLFDHDRGNASE"/>
</dbReference>
<evidence type="ECO:0000256" key="6">
    <source>
        <dbReference type="PIRSR" id="PIRSR000185-3"/>
    </source>
</evidence>
<feature type="site" description="Important for catalysis" evidence="6">
    <location>
        <position position="147"/>
    </location>
</feature>
<protein>
    <recommendedName>
        <fullName evidence="3">Glutamate dehydrogenase</fullName>
    </recommendedName>
</protein>
<keyword evidence="5" id="KW-0547">Nucleotide-binding</keyword>
<feature type="domain" description="Glutamate/phenylalanine/leucine/valine/L-tryptophan dehydrogenase C-terminal" evidence="8">
    <location>
        <begin position="184"/>
        <end position="426"/>
    </location>
</feature>
<comment type="similarity">
    <text evidence="1 3 7">Belongs to the Glu/Leu/Phe/Val dehydrogenases family.</text>
</comment>
<evidence type="ECO:0000256" key="4">
    <source>
        <dbReference type="PIRSR" id="PIRSR000185-1"/>
    </source>
</evidence>
<dbReference type="GO" id="GO:0000166">
    <property type="term" value="F:nucleotide binding"/>
    <property type="evidence" value="ECO:0007669"/>
    <property type="project" value="UniProtKB-KW"/>
</dbReference>
<dbReference type="InterPro" id="IPR036291">
    <property type="entry name" value="NAD(P)-bd_dom_sf"/>
</dbReference>
<keyword evidence="2 3" id="KW-0560">Oxidoreductase</keyword>
<accession>A0A1J5IL90</accession>
<dbReference type="PROSITE" id="PS00074">
    <property type="entry name" value="GLFV_DEHYDROGENASE"/>
    <property type="match status" value="1"/>
</dbReference>
<dbReference type="PIRSF" id="PIRSF000185">
    <property type="entry name" value="Glu_DH"/>
    <property type="match status" value="1"/>
</dbReference>
<name>A0A1J5IL90_9BACT</name>
<dbReference type="Gene3D" id="3.40.50.10860">
    <property type="entry name" value="Leucine Dehydrogenase, chain A, domain 1"/>
    <property type="match status" value="1"/>
</dbReference>
<evidence type="ECO:0000313" key="9">
    <source>
        <dbReference type="EMBL" id="OIP97901.1"/>
    </source>
</evidence>
<dbReference type="InterPro" id="IPR033922">
    <property type="entry name" value="NAD_bind_Glu_DH"/>
</dbReference>
<dbReference type="AlphaFoldDB" id="A0A1J5IL90"/>
<evidence type="ECO:0000256" key="5">
    <source>
        <dbReference type="PIRSR" id="PIRSR000185-2"/>
    </source>
</evidence>
<proteinExistence type="inferred from homology"/>
<comment type="caution">
    <text evidence="9">The sequence shown here is derived from an EMBL/GenBank/DDBJ whole genome shotgun (WGS) entry which is preliminary data.</text>
</comment>
<dbReference type="GO" id="GO:0006538">
    <property type="term" value="P:L-glutamate catabolic process"/>
    <property type="evidence" value="ECO:0007669"/>
    <property type="project" value="TreeGrafter"/>
</dbReference>
<feature type="binding site" evidence="5">
    <location>
        <position position="191"/>
    </location>
    <ligand>
        <name>NAD(+)</name>
        <dbReference type="ChEBI" id="CHEBI:57540"/>
    </ligand>
</feature>
<evidence type="ECO:0000313" key="10">
    <source>
        <dbReference type="Proteomes" id="UP000183245"/>
    </source>
</evidence>
<feature type="binding site" evidence="5">
    <location>
        <position position="71"/>
    </location>
    <ligand>
        <name>substrate</name>
    </ligand>
</feature>
<dbReference type="SUPFAM" id="SSF51735">
    <property type="entry name" value="NAD(P)-binding Rossmann-fold domains"/>
    <property type="match status" value="1"/>
</dbReference>
<feature type="binding site" evidence="5">
    <location>
        <position position="362"/>
    </location>
    <ligand>
        <name>substrate</name>
    </ligand>
</feature>
<dbReference type="Pfam" id="PF00208">
    <property type="entry name" value="ELFV_dehydrog"/>
    <property type="match status" value="1"/>
</dbReference>
<keyword evidence="5" id="KW-0520">NAD</keyword>
<dbReference type="GO" id="GO:0004352">
    <property type="term" value="F:glutamate dehydrogenase (NAD+) activity"/>
    <property type="evidence" value="ECO:0007669"/>
    <property type="project" value="TreeGrafter"/>
</dbReference>
<gene>
    <name evidence="9" type="ORF">AUK40_02255</name>
</gene>
<dbReference type="InterPro" id="IPR014362">
    <property type="entry name" value="Glu_DH"/>
</dbReference>
<dbReference type="Proteomes" id="UP000183245">
    <property type="component" value="Unassembled WGS sequence"/>
</dbReference>
<reference evidence="9" key="1">
    <citation type="journal article" date="2016" name="Environ. Microbiol.">
        <title>Genomic resolution of a cold subsurface aquifer community provides metabolic insights for novel microbes adapted to high CO concentrations.</title>
        <authorList>
            <person name="Probst A.J."/>
            <person name="Castelle C.J."/>
            <person name="Singh A."/>
            <person name="Brown C.T."/>
            <person name="Anantharaman K."/>
            <person name="Sharon I."/>
            <person name="Hug L.A."/>
            <person name="Burstein D."/>
            <person name="Emerson J.B."/>
            <person name="Thomas B.C."/>
            <person name="Banfield J.F."/>
        </authorList>
    </citation>
    <scope>NUCLEOTIDE SEQUENCE [LARGE SCALE GENOMIC DNA]</scope>
    <source>
        <strain evidence="9">CG2_30_54_11</strain>
    </source>
</reference>
<evidence type="ECO:0000259" key="8">
    <source>
        <dbReference type="SMART" id="SM00839"/>
    </source>
</evidence>
<evidence type="ECO:0000256" key="3">
    <source>
        <dbReference type="PIRNR" id="PIRNR000185"/>
    </source>
</evidence>
<dbReference type="Gene3D" id="3.40.50.720">
    <property type="entry name" value="NAD(P)-binding Rossmann-like Domain"/>
    <property type="match status" value="1"/>
</dbReference>
<dbReference type="InterPro" id="IPR033524">
    <property type="entry name" value="Glu/Leu/Phe/Val_DH_AS"/>
</dbReference>
<feature type="binding site" evidence="5">
    <location>
        <position position="95"/>
    </location>
    <ligand>
        <name>substrate</name>
    </ligand>
</feature>
<dbReference type="InterPro" id="IPR006095">
    <property type="entry name" value="Glu/Leu/Phe/Val/Trp_DH"/>
</dbReference>